<dbReference type="Proteomes" id="UP000789901">
    <property type="component" value="Unassembled WGS sequence"/>
</dbReference>
<keyword evidence="1" id="KW-0479">Metal-binding</keyword>
<keyword evidence="1" id="KW-0862">Zinc</keyword>
<feature type="non-terminal residue" evidence="4">
    <location>
        <position position="1"/>
    </location>
</feature>
<gene>
    <name evidence="4" type="ORF">GMARGA_LOCUS27399</name>
</gene>
<dbReference type="PROSITE" id="PS50103">
    <property type="entry name" value="ZF_C3H1"/>
    <property type="match status" value="1"/>
</dbReference>
<evidence type="ECO:0000256" key="1">
    <source>
        <dbReference type="PROSITE-ProRule" id="PRU00723"/>
    </source>
</evidence>
<dbReference type="PANTHER" id="PTHR13309:SF0">
    <property type="entry name" value="FMR1-INTERACTING PROTEIN NUFIP1"/>
    <property type="match status" value="1"/>
</dbReference>
<keyword evidence="5" id="KW-1185">Reference proteome</keyword>
<protein>
    <submittedName>
        <fullName evidence="4">28338_t:CDS:1</fullName>
    </submittedName>
</protein>
<evidence type="ECO:0000256" key="2">
    <source>
        <dbReference type="SAM" id="MobiDB-lite"/>
    </source>
</evidence>
<organism evidence="4 5">
    <name type="scientific">Gigaspora margarita</name>
    <dbReference type="NCBI Taxonomy" id="4874"/>
    <lineage>
        <taxon>Eukaryota</taxon>
        <taxon>Fungi</taxon>
        <taxon>Fungi incertae sedis</taxon>
        <taxon>Mucoromycota</taxon>
        <taxon>Glomeromycotina</taxon>
        <taxon>Glomeromycetes</taxon>
        <taxon>Diversisporales</taxon>
        <taxon>Gigasporaceae</taxon>
        <taxon>Gigaspora</taxon>
    </lineage>
</organism>
<feature type="non-terminal residue" evidence="4">
    <location>
        <position position="416"/>
    </location>
</feature>
<dbReference type="InterPro" id="IPR019496">
    <property type="entry name" value="NUFIP1_cons_dom"/>
</dbReference>
<dbReference type="PANTHER" id="PTHR13309">
    <property type="entry name" value="NUCLEAR FRAGILE X MENTAL RETARDATION PROTEIN INTERACTING PROTEIN 1"/>
    <property type="match status" value="1"/>
</dbReference>
<dbReference type="InterPro" id="IPR039136">
    <property type="entry name" value="NUFIP1-like"/>
</dbReference>
<dbReference type="EMBL" id="CAJVQB010033445">
    <property type="protein sequence ID" value="CAG8819793.1"/>
    <property type="molecule type" value="Genomic_DNA"/>
</dbReference>
<name>A0ABN7W749_GIGMA</name>
<feature type="domain" description="C3H1-type" evidence="3">
    <location>
        <begin position="323"/>
        <end position="350"/>
    </location>
</feature>
<comment type="caution">
    <text evidence="4">The sequence shown here is derived from an EMBL/GenBank/DDBJ whole genome shotgun (WGS) entry which is preliminary data.</text>
</comment>
<evidence type="ECO:0000313" key="5">
    <source>
        <dbReference type="Proteomes" id="UP000789901"/>
    </source>
</evidence>
<evidence type="ECO:0000313" key="4">
    <source>
        <dbReference type="EMBL" id="CAG8819793.1"/>
    </source>
</evidence>
<feature type="region of interest" description="Disordered" evidence="2">
    <location>
        <begin position="151"/>
        <end position="172"/>
    </location>
</feature>
<proteinExistence type="predicted"/>
<feature type="compositionally biased region" description="Low complexity" evidence="2">
    <location>
        <begin position="156"/>
        <end position="169"/>
    </location>
</feature>
<dbReference type="InterPro" id="IPR000571">
    <property type="entry name" value="Znf_CCCH"/>
</dbReference>
<reference evidence="4 5" key="1">
    <citation type="submission" date="2021-06" db="EMBL/GenBank/DDBJ databases">
        <authorList>
            <person name="Kallberg Y."/>
            <person name="Tangrot J."/>
            <person name="Rosling A."/>
        </authorList>
    </citation>
    <scope>NUCLEOTIDE SEQUENCE [LARGE SCALE GENOMIC DNA]</scope>
    <source>
        <strain evidence="4 5">120-4 pot B 10/14</strain>
    </source>
</reference>
<sequence length="416" mass="47508">STGYDQLWLQFIFKDEAYDLLRSKESLIYFDIYGSNLLTEYDLTFLEKNLIHIGYIAKTINTITTQTFQMLKIHGRDRGGVGFGQNNLTNFWTMSSERGILPLGRNRGGVGFGQNNSEYEMTNQAGFAASQAAFAATTTLLYKNQHRQNDIDKHQSNNQNHGSNSNSSNTGLDQKNLKLLELYEMGLYDDEPYLKPLMDFKLDTPEAIAKWIEDRKRNYPTDTNIARKQQAEAERIARGLVIKVDKNGIKRKLKQEDDYSKRKISRHEIDKFGGPCGITDLVIAAEAAGTTLDLDNPTNFIPAYKPTYKNKKAASESTNIIEKFYSNICIKYRPGHCPRGKKCGNQHRGIMICPPLQRPPDHQRVRQRNLREMLLYKEKVQEKNAILQCLRYIADNNFFGVVTNDSLKNAKGPLIE</sequence>
<evidence type="ECO:0000259" key="3">
    <source>
        <dbReference type="PROSITE" id="PS50103"/>
    </source>
</evidence>
<dbReference type="Pfam" id="PF10453">
    <property type="entry name" value="NUFIP1"/>
    <property type="match status" value="1"/>
</dbReference>
<keyword evidence="1" id="KW-0863">Zinc-finger</keyword>
<accession>A0ABN7W749</accession>
<feature type="zinc finger region" description="C3H1-type" evidence="1">
    <location>
        <begin position="323"/>
        <end position="350"/>
    </location>
</feature>